<accession>A0A5C5XSE7</accession>
<feature type="transmembrane region" description="Helical" evidence="1">
    <location>
        <begin position="61"/>
        <end position="79"/>
    </location>
</feature>
<dbReference type="RefSeq" id="WP_146391947.1">
    <property type="nucleotide sequence ID" value="NZ_SJPK01000006.1"/>
</dbReference>
<sequence length="198" mass="21164">MSTSTQHPTENILNEIDDAADQHDPVTLGDVMDFLGQDSFAPLLLLIGVVMLVPGPADIPGVPVILGLLVIIVAGQIVLHREHLWIPNWIERRRLTAERAKTMVSWVRMPARWVDRITKPRYQAIINHAGASMLAVACVLVAMTTPILELIPFSANVAGAAIVAFAVALLAKDGLVAGIAILLALATVGMVAYQLVGS</sequence>
<evidence type="ECO:0000313" key="2">
    <source>
        <dbReference type="EMBL" id="TWT66137.1"/>
    </source>
</evidence>
<organism evidence="2 3">
    <name type="scientific">Allorhodopirellula solitaria</name>
    <dbReference type="NCBI Taxonomy" id="2527987"/>
    <lineage>
        <taxon>Bacteria</taxon>
        <taxon>Pseudomonadati</taxon>
        <taxon>Planctomycetota</taxon>
        <taxon>Planctomycetia</taxon>
        <taxon>Pirellulales</taxon>
        <taxon>Pirellulaceae</taxon>
        <taxon>Allorhodopirellula</taxon>
    </lineage>
</organism>
<dbReference type="PANTHER" id="PTHR41795:SF1">
    <property type="entry name" value="EXOPOLYSACCHARIDE SYNTHESIS PROTEIN"/>
    <property type="match status" value="1"/>
</dbReference>
<proteinExistence type="predicted"/>
<name>A0A5C5XSE7_9BACT</name>
<dbReference type="InterPro" id="IPR010331">
    <property type="entry name" value="ExoD"/>
</dbReference>
<keyword evidence="1" id="KW-1133">Transmembrane helix</keyword>
<protein>
    <submittedName>
        <fullName evidence="2">Exopolysaccharide synthesis, ExoD</fullName>
    </submittedName>
</protein>
<dbReference type="EMBL" id="SJPK01000006">
    <property type="protein sequence ID" value="TWT66137.1"/>
    <property type="molecule type" value="Genomic_DNA"/>
</dbReference>
<keyword evidence="1" id="KW-0812">Transmembrane</keyword>
<evidence type="ECO:0000313" key="3">
    <source>
        <dbReference type="Proteomes" id="UP000318053"/>
    </source>
</evidence>
<evidence type="ECO:0000256" key="1">
    <source>
        <dbReference type="SAM" id="Phobius"/>
    </source>
</evidence>
<gene>
    <name evidence="2" type="ORF">CA85_30010</name>
</gene>
<dbReference type="AlphaFoldDB" id="A0A5C5XSE7"/>
<dbReference type="PANTHER" id="PTHR41795">
    <property type="entry name" value="EXOPOLYSACCHARIDE SYNTHESIS PROTEIN"/>
    <property type="match status" value="1"/>
</dbReference>
<keyword evidence="3" id="KW-1185">Reference proteome</keyword>
<reference evidence="2 3" key="1">
    <citation type="submission" date="2019-02" db="EMBL/GenBank/DDBJ databases">
        <title>Deep-cultivation of Planctomycetes and their phenomic and genomic characterization uncovers novel biology.</title>
        <authorList>
            <person name="Wiegand S."/>
            <person name="Jogler M."/>
            <person name="Boedeker C."/>
            <person name="Pinto D."/>
            <person name="Vollmers J."/>
            <person name="Rivas-Marin E."/>
            <person name="Kohn T."/>
            <person name="Peeters S.H."/>
            <person name="Heuer A."/>
            <person name="Rast P."/>
            <person name="Oberbeckmann S."/>
            <person name="Bunk B."/>
            <person name="Jeske O."/>
            <person name="Meyerdierks A."/>
            <person name="Storesund J.E."/>
            <person name="Kallscheuer N."/>
            <person name="Luecker S."/>
            <person name="Lage O.M."/>
            <person name="Pohl T."/>
            <person name="Merkel B.J."/>
            <person name="Hornburger P."/>
            <person name="Mueller R.-W."/>
            <person name="Bruemmer F."/>
            <person name="Labrenz M."/>
            <person name="Spormann A.M."/>
            <person name="Op Den Camp H."/>
            <person name="Overmann J."/>
            <person name="Amann R."/>
            <person name="Jetten M.S.M."/>
            <person name="Mascher T."/>
            <person name="Medema M.H."/>
            <person name="Devos D.P."/>
            <person name="Kaster A.-K."/>
            <person name="Ovreas L."/>
            <person name="Rohde M."/>
            <person name="Galperin M.Y."/>
            <person name="Jogler C."/>
        </authorList>
    </citation>
    <scope>NUCLEOTIDE SEQUENCE [LARGE SCALE GENOMIC DNA]</scope>
    <source>
        <strain evidence="2 3">CA85</strain>
    </source>
</reference>
<feature type="transmembrane region" description="Helical" evidence="1">
    <location>
        <begin position="175"/>
        <end position="196"/>
    </location>
</feature>
<comment type="caution">
    <text evidence="2">The sequence shown here is derived from an EMBL/GenBank/DDBJ whole genome shotgun (WGS) entry which is preliminary data.</text>
</comment>
<dbReference type="PIRSF" id="PIRSF033239">
    <property type="entry name" value="ExoD"/>
    <property type="match status" value="1"/>
</dbReference>
<keyword evidence="1" id="KW-0472">Membrane</keyword>
<dbReference type="Proteomes" id="UP000318053">
    <property type="component" value="Unassembled WGS sequence"/>
</dbReference>
<feature type="transmembrane region" description="Helical" evidence="1">
    <location>
        <begin position="150"/>
        <end position="170"/>
    </location>
</feature>
<dbReference type="Pfam" id="PF06055">
    <property type="entry name" value="ExoD"/>
    <property type="match status" value="1"/>
</dbReference>
<feature type="transmembrane region" description="Helical" evidence="1">
    <location>
        <begin position="125"/>
        <end position="144"/>
    </location>
</feature>
<dbReference type="OrthoDB" id="8635607at2"/>